<dbReference type="PANTHER" id="PTHR43649">
    <property type="entry name" value="ARABINOSE-BINDING PROTEIN-RELATED"/>
    <property type="match status" value="1"/>
</dbReference>
<dbReference type="EMBL" id="BAAAHH010000027">
    <property type="protein sequence ID" value="GAA0962178.1"/>
    <property type="molecule type" value="Genomic_DNA"/>
</dbReference>
<evidence type="ECO:0000256" key="2">
    <source>
        <dbReference type="ARBA" id="ARBA00022448"/>
    </source>
</evidence>
<proteinExistence type="inferred from homology"/>
<reference evidence="4 5" key="1">
    <citation type="journal article" date="2019" name="Int. J. Syst. Evol. Microbiol.">
        <title>The Global Catalogue of Microorganisms (GCM) 10K type strain sequencing project: providing services to taxonomists for standard genome sequencing and annotation.</title>
        <authorList>
            <consortium name="The Broad Institute Genomics Platform"/>
            <consortium name="The Broad Institute Genome Sequencing Center for Infectious Disease"/>
            <person name="Wu L."/>
            <person name="Ma J."/>
        </authorList>
    </citation>
    <scope>NUCLEOTIDE SEQUENCE [LARGE SCALE GENOMIC DNA]</scope>
    <source>
        <strain evidence="4 5">JCM 10696</strain>
    </source>
</reference>
<accession>A0ABN1RRD4</accession>
<dbReference type="InterPro" id="IPR006059">
    <property type="entry name" value="SBP"/>
</dbReference>
<evidence type="ECO:0000256" key="1">
    <source>
        <dbReference type="ARBA" id="ARBA00008520"/>
    </source>
</evidence>
<sequence length="424" mass="45674">MGERGKRSVPPGRRFLAVALVLLVAVLPAGCGGEDGGGAPVVNLYNAPQQNLIRIVERCNGLAKGAYRIVLNTLPRGADDQREQLVRRLAAEDPGLDVLGLDVTWTAELAEAAWIREWTGEYARRAAEGALEQPLGTARWRGKLYAAPYNTNVQLLWYRADLIPEPPTTWSGLSEASARLAAAGKPHYGEVTGAQYEGIVVWFNSLVASAGGRILSPDGERVELGPPALQALRTMRDFARSPAADPSLSNTREDDARLAVESGRAAYEVNWPYVHASMAANRPDLVRHFKWAHYPGITGTGRSPLGGANFAVSRYSEHPDESFQAALCLRDPESQRLAATLDGLPPTIASVYQAEGMAEAYPMRDAILQAVETSAPRPQTPTYQNVSTVTAVTLSPPSSIDPPKTLARLRSLIGDALQSRGVLP</sequence>
<dbReference type="CDD" id="cd14750">
    <property type="entry name" value="PBP2_TMBP"/>
    <property type="match status" value="1"/>
</dbReference>
<comment type="similarity">
    <text evidence="1">Belongs to the bacterial solute-binding protein 1 family.</text>
</comment>
<dbReference type="Gene3D" id="3.40.190.10">
    <property type="entry name" value="Periplasmic binding protein-like II"/>
    <property type="match status" value="2"/>
</dbReference>
<evidence type="ECO:0000313" key="5">
    <source>
        <dbReference type="Proteomes" id="UP001500665"/>
    </source>
</evidence>
<evidence type="ECO:0000256" key="3">
    <source>
        <dbReference type="ARBA" id="ARBA00022729"/>
    </source>
</evidence>
<comment type="caution">
    <text evidence="4">The sequence shown here is derived from an EMBL/GenBank/DDBJ whole genome shotgun (WGS) entry which is preliminary data.</text>
</comment>
<dbReference type="Proteomes" id="UP001500665">
    <property type="component" value="Unassembled WGS sequence"/>
</dbReference>
<dbReference type="PANTHER" id="PTHR43649:SF34">
    <property type="entry name" value="ABC TRANSPORTER PERIPLASMIC-BINDING PROTEIN YCJN-RELATED"/>
    <property type="match status" value="1"/>
</dbReference>
<protein>
    <submittedName>
        <fullName evidence="4">ABC transporter substrate-binding protein</fullName>
    </submittedName>
</protein>
<dbReference type="Pfam" id="PF01547">
    <property type="entry name" value="SBP_bac_1"/>
    <property type="match status" value="1"/>
</dbReference>
<gene>
    <name evidence="4" type="ORF">GCM10009550_55860</name>
</gene>
<dbReference type="InterPro" id="IPR050490">
    <property type="entry name" value="Bact_solute-bd_prot1"/>
</dbReference>
<keyword evidence="5" id="KW-1185">Reference proteome</keyword>
<keyword evidence="2" id="KW-0813">Transport</keyword>
<evidence type="ECO:0000313" key="4">
    <source>
        <dbReference type="EMBL" id="GAA0962178.1"/>
    </source>
</evidence>
<dbReference type="SUPFAM" id="SSF53850">
    <property type="entry name" value="Periplasmic binding protein-like II"/>
    <property type="match status" value="1"/>
</dbReference>
<keyword evidence="3" id="KW-0732">Signal</keyword>
<organism evidence="4 5">
    <name type="scientific">Actinocorallia libanotica</name>
    <dbReference type="NCBI Taxonomy" id="46162"/>
    <lineage>
        <taxon>Bacteria</taxon>
        <taxon>Bacillati</taxon>
        <taxon>Actinomycetota</taxon>
        <taxon>Actinomycetes</taxon>
        <taxon>Streptosporangiales</taxon>
        <taxon>Thermomonosporaceae</taxon>
        <taxon>Actinocorallia</taxon>
    </lineage>
</organism>
<name>A0ABN1RRD4_9ACTN</name>